<dbReference type="Pfam" id="PF14362">
    <property type="entry name" value="DUF4407"/>
    <property type="match status" value="1"/>
</dbReference>
<evidence type="ECO:0008006" key="4">
    <source>
        <dbReference type="Google" id="ProtNLM"/>
    </source>
</evidence>
<evidence type="ECO:0000313" key="3">
    <source>
        <dbReference type="Proteomes" id="UP000619260"/>
    </source>
</evidence>
<dbReference type="Proteomes" id="UP000619260">
    <property type="component" value="Unassembled WGS sequence"/>
</dbReference>
<feature type="transmembrane region" description="Helical" evidence="1">
    <location>
        <begin position="93"/>
        <end position="112"/>
    </location>
</feature>
<dbReference type="InterPro" id="IPR025519">
    <property type="entry name" value="DUF4407"/>
</dbReference>
<feature type="transmembrane region" description="Helical" evidence="1">
    <location>
        <begin position="53"/>
        <end position="72"/>
    </location>
</feature>
<dbReference type="AlphaFoldDB" id="A0A8J3YIB3"/>
<organism evidence="2 3">
    <name type="scientific">Virgisporangium aliadipatigenens</name>
    <dbReference type="NCBI Taxonomy" id="741659"/>
    <lineage>
        <taxon>Bacteria</taxon>
        <taxon>Bacillati</taxon>
        <taxon>Actinomycetota</taxon>
        <taxon>Actinomycetes</taxon>
        <taxon>Micromonosporales</taxon>
        <taxon>Micromonosporaceae</taxon>
        <taxon>Virgisporangium</taxon>
    </lineage>
</organism>
<sequence>MLRASGVDPTEAIQYGEASRYRTFGALVLFTTAMSAAAVLWAVHIATNAPTEVAVGVALLWGFGIFHIDRWLVSTPISRPGPGHRLLLLLPRMAIAVPLGLLVAWFAMLGVAGKEIDQQLDLDRVAATSELSAQVRNQSDLARQREELVAERDGLVSRYEAAVARIDPLQKSFDEECSGMGGSLSKGCGPVAARKGAELDAARNARDLALAAVNQRVPDIDAQIARIDEQLANRVANVTESSERNDGIFARRAALSKVLDRDGEARQLYHLLEIVLIMVDLIPAIAKVVSPVSMLDVAKGIRRQRMREELQSTAAAERASPDIADALIYAATQRAETLREQADLQRALTRSGG</sequence>
<evidence type="ECO:0000256" key="1">
    <source>
        <dbReference type="SAM" id="Phobius"/>
    </source>
</evidence>
<proteinExistence type="predicted"/>
<keyword evidence="1" id="KW-1133">Transmembrane helix</keyword>
<dbReference type="EMBL" id="BOPF01000004">
    <property type="protein sequence ID" value="GIJ44540.1"/>
    <property type="molecule type" value="Genomic_DNA"/>
</dbReference>
<gene>
    <name evidence="2" type="ORF">Val02_14260</name>
</gene>
<keyword evidence="1" id="KW-0472">Membrane</keyword>
<name>A0A8J3YIB3_9ACTN</name>
<accession>A0A8J3YIB3</accession>
<feature type="transmembrane region" description="Helical" evidence="1">
    <location>
        <begin position="24"/>
        <end position="47"/>
    </location>
</feature>
<evidence type="ECO:0000313" key="2">
    <source>
        <dbReference type="EMBL" id="GIJ44540.1"/>
    </source>
</evidence>
<comment type="caution">
    <text evidence="2">The sequence shown here is derived from an EMBL/GenBank/DDBJ whole genome shotgun (WGS) entry which is preliminary data.</text>
</comment>
<keyword evidence="3" id="KW-1185">Reference proteome</keyword>
<protein>
    <recommendedName>
        <fullName evidence="4">DUF4407 domain-containing protein</fullName>
    </recommendedName>
</protein>
<keyword evidence="1" id="KW-0812">Transmembrane</keyword>
<reference evidence="2" key="1">
    <citation type="submission" date="2021-01" db="EMBL/GenBank/DDBJ databases">
        <title>Whole genome shotgun sequence of Virgisporangium aliadipatigenens NBRC 105644.</title>
        <authorList>
            <person name="Komaki H."/>
            <person name="Tamura T."/>
        </authorList>
    </citation>
    <scope>NUCLEOTIDE SEQUENCE</scope>
    <source>
        <strain evidence="2">NBRC 105644</strain>
    </source>
</reference>